<evidence type="ECO:0000313" key="7">
    <source>
        <dbReference type="Proteomes" id="UP000007241"/>
    </source>
</evidence>
<keyword evidence="1" id="KW-0479">Metal-binding</keyword>
<evidence type="ECO:0000256" key="3">
    <source>
        <dbReference type="ARBA" id="ARBA00022833"/>
    </source>
</evidence>
<dbReference type="STRING" id="684364.F4P3I7"/>
<feature type="region of interest" description="Disordered" evidence="5">
    <location>
        <begin position="1"/>
        <end position="21"/>
    </location>
</feature>
<dbReference type="GeneID" id="18243334"/>
<dbReference type="AlphaFoldDB" id="F4P3I7"/>
<accession>F4P3I7</accession>
<dbReference type="GO" id="GO:0046540">
    <property type="term" value="C:U4/U6 x U5 tri-snRNP complex"/>
    <property type="evidence" value="ECO:0000318"/>
    <property type="project" value="GO_Central"/>
</dbReference>
<protein>
    <recommendedName>
        <fullName evidence="8">C2H2-type domain-containing protein</fullName>
    </recommendedName>
</protein>
<evidence type="ECO:0000256" key="4">
    <source>
        <dbReference type="ARBA" id="ARBA00023242"/>
    </source>
</evidence>
<feature type="compositionally biased region" description="Low complexity" evidence="5">
    <location>
        <begin position="45"/>
        <end position="58"/>
    </location>
</feature>
<keyword evidence="3" id="KW-0862">Zinc</keyword>
<evidence type="ECO:0008006" key="8">
    <source>
        <dbReference type="Google" id="ProtNLM"/>
    </source>
</evidence>
<dbReference type="GO" id="GO:0005681">
    <property type="term" value="C:spliceosomal complex"/>
    <property type="evidence" value="ECO:0007669"/>
    <property type="project" value="InterPro"/>
</dbReference>
<name>F4P3I7_BATDJ</name>
<dbReference type="Proteomes" id="UP000007241">
    <property type="component" value="Unassembled WGS sequence"/>
</dbReference>
<dbReference type="GO" id="GO:0008270">
    <property type="term" value="F:zinc ion binding"/>
    <property type="evidence" value="ECO:0007669"/>
    <property type="project" value="UniProtKB-KW"/>
</dbReference>
<dbReference type="FunCoup" id="F4P3I7">
    <property type="interactions" value="344"/>
</dbReference>
<dbReference type="OMA" id="VDHRRKW"/>
<evidence type="ECO:0000256" key="5">
    <source>
        <dbReference type="SAM" id="MobiDB-lite"/>
    </source>
</evidence>
<dbReference type="HOGENOM" id="CLU_067237_2_1_1"/>
<evidence type="ECO:0000256" key="1">
    <source>
        <dbReference type="ARBA" id="ARBA00022723"/>
    </source>
</evidence>
<keyword evidence="7" id="KW-1185">Reference proteome</keyword>
<evidence type="ECO:0000313" key="6">
    <source>
        <dbReference type="EMBL" id="EGF80202.1"/>
    </source>
</evidence>
<dbReference type="PANTHER" id="PTHR45986:SF1">
    <property type="entry name" value="ZINC FINGER MATRIN-TYPE PROTEIN 2"/>
    <property type="match status" value="1"/>
</dbReference>
<dbReference type="GO" id="GO:0000398">
    <property type="term" value="P:mRNA splicing, via spliceosome"/>
    <property type="evidence" value="ECO:0000318"/>
    <property type="project" value="GO_Central"/>
</dbReference>
<feature type="region of interest" description="Disordered" evidence="5">
    <location>
        <begin position="39"/>
        <end position="62"/>
    </location>
</feature>
<keyword evidence="4" id="KW-0539">Nucleus</keyword>
<dbReference type="EMBL" id="GL882884">
    <property type="protein sequence ID" value="EGF80202.1"/>
    <property type="molecule type" value="Genomic_DNA"/>
</dbReference>
<reference evidence="6 7" key="1">
    <citation type="submission" date="2009-12" db="EMBL/GenBank/DDBJ databases">
        <title>The draft genome of Batrachochytrium dendrobatidis.</title>
        <authorList>
            <consortium name="US DOE Joint Genome Institute (JGI-PGF)"/>
            <person name="Kuo A."/>
            <person name="Salamov A."/>
            <person name="Schmutz J."/>
            <person name="Lucas S."/>
            <person name="Pitluck S."/>
            <person name="Rosenblum E."/>
            <person name="Stajich J."/>
            <person name="Eisen M."/>
            <person name="Grigoriev I.V."/>
        </authorList>
    </citation>
    <scope>NUCLEOTIDE SEQUENCE [LARGE SCALE GENOMIC DNA]</scope>
    <source>
        <strain evidence="7">JAM81 / FGSC 10211</strain>
    </source>
</reference>
<proteinExistence type="predicted"/>
<sequence>MGDRSKGVYEGSAVGGDTSSFSRTWDKAAYEKRAVLRMAGQLPTQKQQKAQDQSAQSDELGSAGPQLISARNADLGFTSAVGKTTIVQTSDGSQPGFHCDVCDRTYKDNMGFLDHINNLQAKGHIMRTERSTVEQVKARLLFHKLAKENTTTRDFKAERLKRQQKEEHDRIEKRENKKRLKEDNKKAKLAEENANVDGDMAAMMGFGGFGSTKPGGKK</sequence>
<feature type="region of interest" description="Disordered" evidence="5">
    <location>
        <begin position="160"/>
        <end position="193"/>
    </location>
</feature>
<keyword evidence="2" id="KW-0863">Zinc-finger</keyword>
<organism evidence="6 7">
    <name type="scientific">Batrachochytrium dendrobatidis (strain JAM81 / FGSC 10211)</name>
    <name type="common">Frog chytrid fungus</name>
    <dbReference type="NCBI Taxonomy" id="684364"/>
    <lineage>
        <taxon>Eukaryota</taxon>
        <taxon>Fungi</taxon>
        <taxon>Fungi incertae sedis</taxon>
        <taxon>Chytridiomycota</taxon>
        <taxon>Chytridiomycota incertae sedis</taxon>
        <taxon>Chytridiomycetes</taxon>
        <taxon>Rhizophydiales</taxon>
        <taxon>Rhizophydiales incertae sedis</taxon>
        <taxon>Batrachochytrium</taxon>
    </lineage>
</organism>
<dbReference type="OrthoDB" id="30343at2759"/>
<dbReference type="RefSeq" id="XP_006679206.1">
    <property type="nucleotide sequence ID" value="XM_006679143.1"/>
</dbReference>
<dbReference type="PANTHER" id="PTHR45986">
    <property type="entry name" value="ZINC FINGER MATRIN-TYPE PROTEIN 2"/>
    <property type="match status" value="1"/>
</dbReference>
<dbReference type="InterPro" id="IPR040107">
    <property type="entry name" value="Snu23"/>
</dbReference>
<feature type="compositionally biased region" description="Basic and acidic residues" evidence="5">
    <location>
        <begin position="160"/>
        <end position="191"/>
    </location>
</feature>
<gene>
    <name evidence="6" type="ORF">BATDEDRAFT_88943</name>
</gene>
<evidence type="ECO:0000256" key="2">
    <source>
        <dbReference type="ARBA" id="ARBA00022771"/>
    </source>
</evidence>
<dbReference type="InParanoid" id="F4P3I7"/>